<protein>
    <recommendedName>
        <fullName evidence="1">ILEI/PANDER domain-containing protein</fullName>
    </recommendedName>
</protein>
<proteinExistence type="predicted"/>
<evidence type="ECO:0000313" key="2">
    <source>
        <dbReference type="EMBL" id="CAD7637977.1"/>
    </source>
</evidence>
<dbReference type="EMBL" id="CAJPVJ010000162">
    <property type="protein sequence ID" value="CAG2161531.1"/>
    <property type="molecule type" value="Genomic_DNA"/>
</dbReference>
<dbReference type="GO" id="GO:0000139">
    <property type="term" value="C:Golgi membrane"/>
    <property type="evidence" value="ECO:0007669"/>
    <property type="project" value="TreeGrafter"/>
</dbReference>
<dbReference type="GO" id="GO:0047223">
    <property type="term" value="F:beta-1,3-galactosyl-O-glycosyl-glycoprotein beta-1,3-N-acetylglucosaminyltransferase activity"/>
    <property type="evidence" value="ECO:0007669"/>
    <property type="project" value="TreeGrafter"/>
</dbReference>
<feature type="domain" description="ILEI/PANDER" evidence="1">
    <location>
        <begin position="85"/>
        <end position="131"/>
    </location>
</feature>
<gene>
    <name evidence="2" type="ORF">ONB1V03_LOCUS1136</name>
</gene>
<dbReference type="PROSITE" id="PS52031">
    <property type="entry name" value="GG_LECTIN"/>
    <property type="match status" value="1"/>
</dbReference>
<evidence type="ECO:0000259" key="1">
    <source>
        <dbReference type="Pfam" id="PF15711"/>
    </source>
</evidence>
<dbReference type="AlphaFoldDB" id="A0A7R9LAJ0"/>
<dbReference type="PANTHER" id="PTHR46396:SF1">
    <property type="entry name" value="PROTEIN O-LINKED-MANNOSE BETA-1,2-N-ACETYLGLUCOSAMINYLTRANSFERASE 1"/>
    <property type="match status" value="1"/>
</dbReference>
<dbReference type="InterPro" id="IPR052463">
    <property type="entry name" value="O-linked_mannose_GnT"/>
</dbReference>
<dbReference type="OrthoDB" id="440755at2759"/>
<dbReference type="Pfam" id="PF15711">
    <property type="entry name" value="ILEI"/>
    <property type="match status" value="1"/>
</dbReference>
<reference evidence="2" key="1">
    <citation type="submission" date="2020-11" db="EMBL/GenBank/DDBJ databases">
        <authorList>
            <person name="Tran Van P."/>
        </authorList>
    </citation>
    <scope>NUCLEOTIDE SEQUENCE</scope>
</reference>
<evidence type="ECO:0000313" key="3">
    <source>
        <dbReference type="Proteomes" id="UP000728032"/>
    </source>
</evidence>
<dbReference type="Proteomes" id="UP000728032">
    <property type="component" value="Unassembled WGS sequence"/>
</dbReference>
<dbReference type="EMBL" id="OC914987">
    <property type="protein sequence ID" value="CAD7637977.1"/>
    <property type="molecule type" value="Genomic_DNA"/>
</dbReference>
<name>A0A7R9LAJ0_9ACAR</name>
<sequence>MEDADVVRKSGREGHPHQSIGQEKYCSCITVQDRLRQANGVAMRGSGGTGGAGVIKLEVVSSQSRVSVTIDGATIVDDSDEGKGRGIHVLVLHQSTGSVMAQRLFDTYSPHEDEAMSLFLSMVTDGRIVIMG</sequence>
<organism evidence="2">
    <name type="scientific">Oppiella nova</name>
    <dbReference type="NCBI Taxonomy" id="334625"/>
    <lineage>
        <taxon>Eukaryota</taxon>
        <taxon>Metazoa</taxon>
        <taxon>Ecdysozoa</taxon>
        <taxon>Arthropoda</taxon>
        <taxon>Chelicerata</taxon>
        <taxon>Arachnida</taxon>
        <taxon>Acari</taxon>
        <taxon>Acariformes</taxon>
        <taxon>Sarcoptiformes</taxon>
        <taxon>Oribatida</taxon>
        <taxon>Brachypylina</taxon>
        <taxon>Oppioidea</taxon>
        <taxon>Oppiidae</taxon>
        <taxon>Oppiella</taxon>
    </lineage>
</organism>
<feature type="non-terminal residue" evidence="2">
    <location>
        <position position="1"/>
    </location>
</feature>
<dbReference type="PANTHER" id="PTHR46396">
    <property type="entry name" value="PROTEIN O-LINKED-MANNOSE BETA-1,2-N-ACETYLGLUCOSAMINYLTRANSFERASE 1"/>
    <property type="match status" value="1"/>
</dbReference>
<dbReference type="InterPro" id="IPR039477">
    <property type="entry name" value="ILEI/PANDER_dom"/>
</dbReference>
<keyword evidence="3" id="KW-1185">Reference proteome</keyword>
<dbReference type="GO" id="GO:0016266">
    <property type="term" value="P:protein O-linked glycosylation via N-acetyl-galactosamine"/>
    <property type="evidence" value="ECO:0007669"/>
    <property type="project" value="TreeGrafter"/>
</dbReference>
<accession>A0A7R9LAJ0</accession>